<comment type="caution">
    <text evidence="11">The sequence shown here is derived from an EMBL/GenBank/DDBJ whole genome shotgun (WGS) entry which is preliminary data.</text>
</comment>
<organism evidence="11 12">
    <name type="scientific">Electrophorus voltai</name>
    <dbReference type="NCBI Taxonomy" id="2609070"/>
    <lineage>
        <taxon>Eukaryota</taxon>
        <taxon>Metazoa</taxon>
        <taxon>Chordata</taxon>
        <taxon>Craniata</taxon>
        <taxon>Vertebrata</taxon>
        <taxon>Euteleostomi</taxon>
        <taxon>Actinopterygii</taxon>
        <taxon>Neopterygii</taxon>
        <taxon>Teleostei</taxon>
        <taxon>Ostariophysi</taxon>
        <taxon>Gymnotiformes</taxon>
        <taxon>Gymnotoidei</taxon>
        <taxon>Gymnotidae</taxon>
        <taxon>Electrophorus</taxon>
    </lineage>
</organism>
<dbReference type="EMBL" id="JAROKS010000004">
    <property type="protein sequence ID" value="KAK1804373.1"/>
    <property type="molecule type" value="Genomic_DNA"/>
</dbReference>
<keyword evidence="4" id="KW-0540">Nuclease</keyword>
<dbReference type="AlphaFoldDB" id="A0AAD8ZRZ0"/>
<name>A0AAD8ZRZ0_9TELE</name>
<evidence type="ECO:0000259" key="10">
    <source>
        <dbReference type="Pfam" id="PF17917"/>
    </source>
</evidence>
<dbReference type="Proteomes" id="UP001239994">
    <property type="component" value="Unassembled WGS sequence"/>
</dbReference>
<keyword evidence="6" id="KW-0255">Endonuclease</keyword>
<keyword evidence="8" id="KW-0695">RNA-directed DNA polymerase</keyword>
<feature type="signal peptide" evidence="9">
    <location>
        <begin position="1"/>
        <end position="18"/>
    </location>
</feature>
<sequence>MLQQFLGFSKFHWRFIWSFSTLVRPLIDLLLGQATHLKWTPVADIIFEDLKTVFTNTPVLQQPNPTKPIIVEIDTSYPNPTEYHYGVGDQELAMKISFGEWKYWLDGVQHPFTVITSDKNLEHLQKAKRLNSRQAQWSVFFSQMVFQIS</sequence>
<evidence type="ECO:0000256" key="8">
    <source>
        <dbReference type="ARBA" id="ARBA00022918"/>
    </source>
</evidence>
<dbReference type="GO" id="GO:0004190">
    <property type="term" value="F:aspartic-type endopeptidase activity"/>
    <property type="evidence" value="ECO:0007669"/>
    <property type="project" value="UniProtKB-KW"/>
</dbReference>
<dbReference type="Gene3D" id="3.30.70.270">
    <property type="match status" value="1"/>
</dbReference>
<evidence type="ECO:0000256" key="4">
    <source>
        <dbReference type="ARBA" id="ARBA00022722"/>
    </source>
</evidence>
<evidence type="ECO:0000256" key="7">
    <source>
        <dbReference type="ARBA" id="ARBA00022801"/>
    </source>
</evidence>
<dbReference type="GO" id="GO:0004519">
    <property type="term" value="F:endonuclease activity"/>
    <property type="evidence" value="ECO:0007669"/>
    <property type="project" value="UniProtKB-KW"/>
</dbReference>
<keyword evidence="3" id="KW-0548">Nucleotidyltransferase</keyword>
<dbReference type="PANTHER" id="PTHR33064">
    <property type="entry name" value="POL PROTEIN"/>
    <property type="match status" value="1"/>
</dbReference>
<evidence type="ECO:0000256" key="3">
    <source>
        <dbReference type="ARBA" id="ARBA00022695"/>
    </source>
</evidence>
<evidence type="ECO:0000256" key="1">
    <source>
        <dbReference type="ARBA" id="ARBA00022670"/>
    </source>
</evidence>
<evidence type="ECO:0000313" key="12">
    <source>
        <dbReference type="Proteomes" id="UP001239994"/>
    </source>
</evidence>
<keyword evidence="7" id="KW-0378">Hydrolase</keyword>
<dbReference type="Pfam" id="PF17917">
    <property type="entry name" value="RT_RNaseH"/>
    <property type="match status" value="1"/>
</dbReference>
<feature type="chain" id="PRO_5042071864" description="Reverse transcriptase RNase H-like domain-containing protein" evidence="9">
    <location>
        <begin position="19"/>
        <end position="149"/>
    </location>
</feature>
<keyword evidence="2" id="KW-0808">Transferase</keyword>
<keyword evidence="5" id="KW-0064">Aspartyl protease</keyword>
<evidence type="ECO:0000256" key="9">
    <source>
        <dbReference type="SAM" id="SignalP"/>
    </source>
</evidence>
<evidence type="ECO:0000256" key="5">
    <source>
        <dbReference type="ARBA" id="ARBA00022750"/>
    </source>
</evidence>
<dbReference type="InterPro" id="IPR051320">
    <property type="entry name" value="Viral_Replic_Matur_Polypro"/>
</dbReference>
<dbReference type="InterPro" id="IPR043128">
    <property type="entry name" value="Rev_trsase/Diguanyl_cyclase"/>
</dbReference>
<dbReference type="InterPro" id="IPR041373">
    <property type="entry name" value="RT_RNaseH"/>
</dbReference>
<evidence type="ECO:0000256" key="6">
    <source>
        <dbReference type="ARBA" id="ARBA00022759"/>
    </source>
</evidence>
<dbReference type="SUPFAM" id="SSF56672">
    <property type="entry name" value="DNA/RNA polymerases"/>
    <property type="match status" value="1"/>
</dbReference>
<accession>A0AAD8ZRZ0</accession>
<evidence type="ECO:0000313" key="11">
    <source>
        <dbReference type="EMBL" id="KAK1804373.1"/>
    </source>
</evidence>
<evidence type="ECO:0000256" key="2">
    <source>
        <dbReference type="ARBA" id="ARBA00022679"/>
    </source>
</evidence>
<reference evidence="11" key="1">
    <citation type="submission" date="2023-03" db="EMBL/GenBank/DDBJ databases">
        <title>Electrophorus voltai genome.</title>
        <authorList>
            <person name="Bian C."/>
        </authorList>
    </citation>
    <scope>NUCLEOTIDE SEQUENCE</scope>
    <source>
        <strain evidence="11">CB-2022</strain>
        <tissue evidence="11">Muscle</tissue>
    </source>
</reference>
<dbReference type="GO" id="GO:0006508">
    <property type="term" value="P:proteolysis"/>
    <property type="evidence" value="ECO:0007669"/>
    <property type="project" value="UniProtKB-KW"/>
</dbReference>
<dbReference type="PANTHER" id="PTHR33064:SF37">
    <property type="entry name" value="RIBONUCLEASE H"/>
    <property type="match status" value="1"/>
</dbReference>
<keyword evidence="12" id="KW-1185">Reference proteome</keyword>
<keyword evidence="1" id="KW-0645">Protease</keyword>
<protein>
    <recommendedName>
        <fullName evidence="10">Reverse transcriptase RNase H-like domain-containing protein</fullName>
    </recommendedName>
</protein>
<keyword evidence="9" id="KW-0732">Signal</keyword>
<gene>
    <name evidence="11" type="ORF">P4O66_020398</name>
</gene>
<proteinExistence type="predicted"/>
<dbReference type="GO" id="GO:0003964">
    <property type="term" value="F:RNA-directed DNA polymerase activity"/>
    <property type="evidence" value="ECO:0007669"/>
    <property type="project" value="UniProtKB-KW"/>
</dbReference>
<feature type="domain" description="Reverse transcriptase RNase H-like" evidence="10">
    <location>
        <begin position="59"/>
        <end position="143"/>
    </location>
</feature>
<dbReference type="InterPro" id="IPR043502">
    <property type="entry name" value="DNA/RNA_pol_sf"/>
</dbReference>